<dbReference type="AlphaFoldDB" id="T0LUZ7"/>
<dbReference type="OMA" id="NEPMLRW"/>
<comment type="caution">
    <text evidence="2">The sequence shown here is derived from an EMBL/GenBank/DDBJ whole genome shotgun (WGS) entry which is preliminary data.</text>
</comment>
<evidence type="ECO:0000259" key="1">
    <source>
        <dbReference type="Pfam" id="PF17111"/>
    </source>
</evidence>
<dbReference type="InterPro" id="IPR027417">
    <property type="entry name" value="P-loop_NTPase"/>
</dbReference>
<dbReference type="Proteomes" id="UP000015530">
    <property type="component" value="Unassembled WGS sequence"/>
</dbReference>
<sequence>MDPFSITLGVISLIGTSAKIIATLKDTVDSSRGIDRRLQMLISDVEMFKAMLESMKGTLESKEVRPHLLHAAGNLNSHWNTISVCIQDGEKMMSEFAVMLEKIDKSVDFMDAIRKVLRLKSSWEDISVFQTQLSSCRETISVSLHAVLIWNQVLSKDQNVFGGPLFLPVLSDLTAAIRRLAEDVNERMKVLENCVDSRDTESEMSTLNNMKNCVQSSAKIASTASSWALSTDAAESIAASDLYDIWPVQPDPNTLAWVASTSNIDLIRASVRSIPIISFSAADQSDSDDEMEAEIANIHMKRGREELLLGNFATAERYLQRGVRRLRSSRSQRQNLAVHADGLENLVTLYREQERWEETKDTIIERLALLSRTATADSTEVLKERLALADVLLKLHDPNDCTRALIPQFKACSIQLGSETVSVELVLWDSPGPMSETLFPDTIHNIADTINCIVLCFAVDEPDLIPDLDTLGIQIQDRIRAVSYVDCSAKTGEGVDQLMREVVLFSMKHRERMAELGTVKSIWRKGMGWLRSKP</sequence>
<name>T0LUZ7_COLGC</name>
<dbReference type="EMBL" id="AMYD01000896">
    <property type="protein sequence ID" value="EQB55601.1"/>
    <property type="molecule type" value="Genomic_DNA"/>
</dbReference>
<accession>T0LUZ7</accession>
<protein>
    <recommendedName>
        <fullName evidence="1">Azaphilone pigments biosynthesis cluster protein L N-terminal domain-containing protein</fullName>
    </recommendedName>
</protein>
<dbReference type="Pfam" id="PF17111">
    <property type="entry name" value="PigL_N"/>
    <property type="match status" value="1"/>
</dbReference>
<feature type="domain" description="Azaphilone pigments biosynthesis cluster protein L N-terminal" evidence="1">
    <location>
        <begin position="1"/>
        <end position="220"/>
    </location>
</feature>
<proteinExistence type="predicted"/>
<dbReference type="InterPro" id="IPR031348">
    <property type="entry name" value="PigL_N"/>
</dbReference>
<reference evidence="3" key="1">
    <citation type="journal article" date="2013" name="Mol. Plant Microbe Interact.">
        <title>Global aspects of pacC regulation of pathogenicity genes in Colletotrichum gloeosporioides as revealed by transcriptome analysis.</title>
        <authorList>
            <person name="Alkan N."/>
            <person name="Meng X."/>
            <person name="Friedlander G."/>
            <person name="Reuveni E."/>
            <person name="Sukno S."/>
            <person name="Sherman A."/>
            <person name="Thon M."/>
            <person name="Fluhr R."/>
            <person name="Prusky D."/>
        </authorList>
    </citation>
    <scope>NUCLEOTIDE SEQUENCE [LARGE SCALE GENOMIC DNA]</scope>
    <source>
        <strain evidence="3">Cg-14</strain>
    </source>
</reference>
<evidence type="ECO:0000313" key="3">
    <source>
        <dbReference type="Proteomes" id="UP000015530"/>
    </source>
</evidence>
<dbReference type="OrthoDB" id="195446at2759"/>
<dbReference type="HOGENOM" id="CLU_509973_0_0_1"/>
<organism evidence="2 3">
    <name type="scientific">Colletotrichum gloeosporioides (strain Cg-14)</name>
    <name type="common">Anthracnose fungus</name>
    <name type="synonym">Glomerella cingulata</name>
    <dbReference type="NCBI Taxonomy" id="1237896"/>
    <lineage>
        <taxon>Eukaryota</taxon>
        <taxon>Fungi</taxon>
        <taxon>Dikarya</taxon>
        <taxon>Ascomycota</taxon>
        <taxon>Pezizomycotina</taxon>
        <taxon>Sordariomycetes</taxon>
        <taxon>Hypocreomycetidae</taxon>
        <taxon>Glomerellales</taxon>
        <taxon>Glomerellaceae</taxon>
        <taxon>Colletotrichum</taxon>
        <taxon>Colletotrichum gloeosporioides species complex</taxon>
    </lineage>
</organism>
<dbReference type="SUPFAM" id="SSF52540">
    <property type="entry name" value="P-loop containing nucleoside triphosphate hydrolases"/>
    <property type="match status" value="1"/>
</dbReference>
<gene>
    <name evidence="2" type="ORF">CGLO_04467</name>
</gene>
<evidence type="ECO:0000313" key="2">
    <source>
        <dbReference type="EMBL" id="EQB55601.1"/>
    </source>
</evidence>